<reference evidence="1" key="2">
    <citation type="submission" date="2022-01" db="EMBL/GenBank/DDBJ databases">
        <authorList>
            <person name="Yamashiro T."/>
            <person name="Shiraishi A."/>
            <person name="Satake H."/>
            <person name="Nakayama K."/>
        </authorList>
    </citation>
    <scope>NUCLEOTIDE SEQUENCE</scope>
</reference>
<protein>
    <submittedName>
        <fullName evidence="1">Uncharacterized protein</fullName>
    </submittedName>
</protein>
<organism evidence="1 2">
    <name type="scientific">Tanacetum coccineum</name>
    <dbReference type="NCBI Taxonomy" id="301880"/>
    <lineage>
        <taxon>Eukaryota</taxon>
        <taxon>Viridiplantae</taxon>
        <taxon>Streptophyta</taxon>
        <taxon>Embryophyta</taxon>
        <taxon>Tracheophyta</taxon>
        <taxon>Spermatophyta</taxon>
        <taxon>Magnoliopsida</taxon>
        <taxon>eudicotyledons</taxon>
        <taxon>Gunneridae</taxon>
        <taxon>Pentapetalae</taxon>
        <taxon>asterids</taxon>
        <taxon>campanulids</taxon>
        <taxon>Asterales</taxon>
        <taxon>Asteraceae</taxon>
        <taxon>Asteroideae</taxon>
        <taxon>Anthemideae</taxon>
        <taxon>Anthemidinae</taxon>
        <taxon>Tanacetum</taxon>
    </lineage>
</organism>
<dbReference type="EMBL" id="BQNB010013332">
    <property type="protein sequence ID" value="GJT14667.1"/>
    <property type="molecule type" value="Genomic_DNA"/>
</dbReference>
<keyword evidence="2" id="KW-1185">Reference proteome</keyword>
<name>A0ABQ5BLJ6_9ASTR</name>
<comment type="caution">
    <text evidence="1">The sequence shown here is derived from an EMBL/GenBank/DDBJ whole genome shotgun (WGS) entry which is preliminary data.</text>
</comment>
<reference evidence="1" key="1">
    <citation type="journal article" date="2022" name="Int. J. Mol. Sci.">
        <title>Draft Genome of Tanacetum Coccineum: Genomic Comparison of Closely Related Tanacetum-Family Plants.</title>
        <authorList>
            <person name="Yamashiro T."/>
            <person name="Shiraishi A."/>
            <person name="Nakayama K."/>
            <person name="Satake H."/>
        </authorList>
    </citation>
    <scope>NUCLEOTIDE SEQUENCE</scope>
</reference>
<evidence type="ECO:0000313" key="1">
    <source>
        <dbReference type="EMBL" id="GJT14667.1"/>
    </source>
</evidence>
<dbReference type="Proteomes" id="UP001151760">
    <property type="component" value="Unassembled WGS sequence"/>
</dbReference>
<evidence type="ECO:0000313" key="2">
    <source>
        <dbReference type="Proteomes" id="UP001151760"/>
    </source>
</evidence>
<sequence length="351" mass="39763">MINAAVANALLNFTAALRNSVPMTSGNGLGPSGGGGGACVAGCAAPYTSRRCWEELALLDPVFVHRWGQSVHRSLFVKRTEKGWEPCVIDLRDLVIIQLRRRHLIMDPSKGCSYTKWPRPILRLALPLTQQMRKSVRSFCCGRMSVRKGFEGIGNGRLCLLRYSTLHQSSGGFQIYSDASYVVTWFWWLLGENVEAATSLEVGLMTGSSLFSILLFIQTAWDTDFYCVPTEIRVYVPSFLEKDYRKKAWETRLSQYSISSSNRWSVREGPFRLFGKICLRACALNGQVVGMIHLWTWKMPSTFLLDGSRFKPDMSLSEEPGIHFWSSFTERVMRISKSYSFCEDSLKKNQP</sequence>
<accession>A0ABQ5BLJ6</accession>
<gene>
    <name evidence="1" type="ORF">Tco_0861709</name>
</gene>
<proteinExistence type="predicted"/>